<comment type="caution">
    <text evidence="1">The sequence shown here is derived from an EMBL/GenBank/DDBJ whole genome shotgun (WGS) entry which is preliminary data.</text>
</comment>
<dbReference type="Pfam" id="PF03242">
    <property type="entry name" value="LEA_3a"/>
    <property type="match status" value="1"/>
</dbReference>
<evidence type="ECO:0000313" key="1">
    <source>
        <dbReference type="EMBL" id="KAK6941012.1"/>
    </source>
</evidence>
<dbReference type="AlphaFoldDB" id="A0AAN8ZKK6"/>
<organism evidence="1 2">
    <name type="scientific">Dillenia turbinata</name>
    <dbReference type="NCBI Taxonomy" id="194707"/>
    <lineage>
        <taxon>Eukaryota</taxon>
        <taxon>Viridiplantae</taxon>
        <taxon>Streptophyta</taxon>
        <taxon>Embryophyta</taxon>
        <taxon>Tracheophyta</taxon>
        <taxon>Spermatophyta</taxon>
        <taxon>Magnoliopsida</taxon>
        <taxon>eudicotyledons</taxon>
        <taxon>Gunneridae</taxon>
        <taxon>Pentapetalae</taxon>
        <taxon>Dilleniales</taxon>
        <taxon>Dilleniaceae</taxon>
        <taxon>Dillenia</taxon>
    </lineage>
</organism>
<accession>A0AAN8ZKK6</accession>
<dbReference type="GO" id="GO:0005739">
    <property type="term" value="C:mitochondrion"/>
    <property type="evidence" value="ECO:0007669"/>
    <property type="project" value="TreeGrafter"/>
</dbReference>
<name>A0AAN8ZKK6_9MAGN</name>
<protein>
    <submittedName>
        <fullName evidence="1">Late embryogenesis abundant protein, LEA_3 subgroup</fullName>
    </submittedName>
</protein>
<keyword evidence="2" id="KW-1185">Reference proteome</keyword>
<dbReference type="EMBL" id="JBAMMX010000005">
    <property type="protein sequence ID" value="KAK6941012.1"/>
    <property type="molecule type" value="Genomic_DNA"/>
</dbReference>
<proteinExistence type="predicted"/>
<dbReference type="GO" id="GO:0006950">
    <property type="term" value="P:response to stress"/>
    <property type="evidence" value="ECO:0007669"/>
    <property type="project" value="TreeGrafter"/>
</dbReference>
<evidence type="ECO:0000313" key="2">
    <source>
        <dbReference type="Proteomes" id="UP001370490"/>
    </source>
</evidence>
<gene>
    <name evidence="1" type="ORF">RJ641_030543</name>
</gene>
<dbReference type="InterPro" id="IPR004926">
    <property type="entry name" value="LEA_3a"/>
</dbReference>
<dbReference type="Proteomes" id="UP001370490">
    <property type="component" value="Unassembled WGS sequence"/>
</dbReference>
<dbReference type="PANTHER" id="PTHR33509:SF28">
    <property type="entry name" value="PROTEIN SENESCENCE-ASSOCIATED GENE 21, MITOCHONDRIAL-LIKE"/>
    <property type="match status" value="1"/>
</dbReference>
<reference evidence="1 2" key="1">
    <citation type="submission" date="2023-12" db="EMBL/GenBank/DDBJ databases">
        <title>A high-quality genome assembly for Dillenia turbinata (Dilleniales).</title>
        <authorList>
            <person name="Chanderbali A."/>
        </authorList>
    </citation>
    <scope>NUCLEOTIDE SEQUENCE [LARGE SCALE GENOMIC DNA]</scope>
    <source>
        <strain evidence="1">LSX21</strain>
        <tissue evidence="1">Leaf</tissue>
    </source>
</reference>
<dbReference type="PANTHER" id="PTHR33509">
    <property type="entry name" value="LATE EMBRYOGENIS ABUNDANT PROTEIN 2-RELATED"/>
    <property type="match status" value="1"/>
</dbReference>
<sequence length="95" mass="10514">MARFVATSKLFSAFVAEGIAPVRRGYATASQGAVSNAARSRGGMMINKNVEENKKTTSSWVPDPVTGYYRPENHTDEIDVADLREMLLKHKINKN</sequence>